<evidence type="ECO:0000256" key="11">
    <source>
        <dbReference type="SAM" id="Phobius"/>
    </source>
</evidence>
<feature type="transmembrane region" description="Helical" evidence="11">
    <location>
        <begin position="725"/>
        <end position="750"/>
    </location>
</feature>
<dbReference type="SUPFAM" id="SSF52540">
    <property type="entry name" value="P-loop containing nucleoside triphosphate hydrolases"/>
    <property type="match status" value="3"/>
</dbReference>
<keyword evidence="6" id="KW-0547">Nucleotide-binding</keyword>
<dbReference type="GO" id="GO:0016020">
    <property type="term" value="C:membrane"/>
    <property type="evidence" value="ECO:0007669"/>
    <property type="project" value="UniProtKB-SubCell"/>
</dbReference>
<evidence type="ECO:0000256" key="6">
    <source>
        <dbReference type="ARBA" id="ARBA00022741"/>
    </source>
</evidence>
<protein>
    <submittedName>
        <fullName evidence="14">ABC transporter G family member 38-like</fullName>
    </submittedName>
</protein>
<evidence type="ECO:0000256" key="4">
    <source>
        <dbReference type="ARBA" id="ARBA00022692"/>
    </source>
</evidence>
<feature type="transmembrane region" description="Helical" evidence="11">
    <location>
        <begin position="644"/>
        <end position="664"/>
    </location>
</feature>
<comment type="similarity">
    <text evidence="2">Belongs to the ABC transporter superfamily. ABCG family. PDR (TC 3.A.1.205) subfamily.</text>
</comment>
<dbReference type="FunFam" id="3.40.50.300:FF:000059">
    <property type="entry name" value="ABC transporter G family member 40"/>
    <property type="match status" value="1"/>
</dbReference>
<dbReference type="PROSITE" id="PS50893">
    <property type="entry name" value="ABC_TRANSPORTER_2"/>
    <property type="match status" value="2"/>
</dbReference>
<dbReference type="Pfam" id="PF01061">
    <property type="entry name" value="ABC2_membrane"/>
    <property type="match status" value="2"/>
</dbReference>
<dbReference type="CDD" id="cd03233">
    <property type="entry name" value="ABCG_PDR_domain1"/>
    <property type="match status" value="1"/>
</dbReference>
<accession>A0A6J1HBX7</accession>
<feature type="transmembrane region" description="Helical" evidence="11">
    <location>
        <begin position="582"/>
        <end position="606"/>
    </location>
</feature>
<keyword evidence="4 11" id="KW-0812">Transmembrane</keyword>
<dbReference type="GO" id="GO:0140359">
    <property type="term" value="F:ABC-type transporter activity"/>
    <property type="evidence" value="ECO:0007669"/>
    <property type="project" value="InterPro"/>
</dbReference>
<keyword evidence="5" id="KW-0677">Repeat</keyword>
<comment type="subcellular location">
    <subcellularLocation>
        <location evidence="1">Membrane</location>
        <topology evidence="1">Multi-pass membrane protein</topology>
    </subcellularLocation>
</comment>
<dbReference type="Pfam" id="PF00005">
    <property type="entry name" value="ABC_tran"/>
    <property type="match status" value="2"/>
</dbReference>
<evidence type="ECO:0000259" key="12">
    <source>
        <dbReference type="PROSITE" id="PS50893"/>
    </source>
</evidence>
<proteinExistence type="inferred from homology"/>
<evidence type="ECO:0000313" key="14">
    <source>
        <dbReference type="RefSeq" id="XP_022961350.1"/>
    </source>
</evidence>
<evidence type="ECO:0000256" key="1">
    <source>
        <dbReference type="ARBA" id="ARBA00004141"/>
    </source>
</evidence>
<dbReference type="InterPro" id="IPR003439">
    <property type="entry name" value="ABC_transporter-like_ATP-bd"/>
</dbReference>
<dbReference type="FunFam" id="3.40.50.300:FF:000179">
    <property type="entry name" value="ABC transporter G family member 34"/>
    <property type="match status" value="1"/>
</dbReference>
<dbReference type="GO" id="GO:0016887">
    <property type="term" value="F:ATP hydrolysis activity"/>
    <property type="evidence" value="ECO:0007669"/>
    <property type="project" value="InterPro"/>
</dbReference>
<keyword evidence="3" id="KW-0813">Transport</keyword>
<feature type="transmembrane region" description="Helical" evidence="11">
    <location>
        <begin position="1246"/>
        <end position="1270"/>
    </location>
</feature>
<keyword evidence="9 11" id="KW-0472">Membrane</keyword>
<dbReference type="Gene3D" id="3.40.50.300">
    <property type="entry name" value="P-loop containing nucleotide triphosphate hydrolases"/>
    <property type="match status" value="2"/>
</dbReference>
<evidence type="ECO:0000256" key="2">
    <source>
        <dbReference type="ARBA" id="ARBA00006012"/>
    </source>
</evidence>
<feature type="transmembrane region" description="Helical" evidence="11">
    <location>
        <begin position="1311"/>
        <end position="1331"/>
    </location>
</feature>
<feature type="transmembrane region" description="Helical" evidence="11">
    <location>
        <begin position="1168"/>
        <end position="1186"/>
    </location>
</feature>
<dbReference type="InterPro" id="IPR013581">
    <property type="entry name" value="PDR_assoc"/>
</dbReference>
<keyword evidence="7" id="KW-0067">ATP-binding</keyword>
<dbReference type="GeneID" id="111461867"/>
<dbReference type="Proteomes" id="UP000504609">
    <property type="component" value="Unplaced"/>
</dbReference>
<dbReference type="InterPro" id="IPR034001">
    <property type="entry name" value="ABCG_PDR_1"/>
</dbReference>
<organism evidence="13 14">
    <name type="scientific">Cucurbita moschata</name>
    <name type="common">Winter crookneck squash</name>
    <name type="synonym">Cucurbita pepo var. moschata</name>
    <dbReference type="NCBI Taxonomy" id="3662"/>
    <lineage>
        <taxon>Eukaryota</taxon>
        <taxon>Viridiplantae</taxon>
        <taxon>Streptophyta</taxon>
        <taxon>Embryophyta</taxon>
        <taxon>Tracheophyta</taxon>
        <taxon>Spermatophyta</taxon>
        <taxon>Magnoliopsida</taxon>
        <taxon>eudicotyledons</taxon>
        <taxon>Gunneridae</taxon>
        <taxon>Pentapetalae</taxon>
        <taxon>rosids</taxon>
        <taxon>fabids</taxon>
        <taxon>Cucurbitales</taxon>
        <taxon>Cucurbitaceae</taxon>
        <taxon>Cucurbiteae</taxon>
        <taxon>Cucurbita</taxon>
    </lineage>
</organism>
<evidence type="ECO:0000256" key="5">
    <source>
        <dbReference type="ARBA" id="ARBA00022737"/>
    </source>
</evidence>
<dbReference type="InterPro" id="IPR034003">
    <property type="entry name" value="ABCG_PDR_2"/>
</dbReference>
<dbReference type="RefSeq" id="XP_022961350.1">
    <property type="nucleotide sequence ID" value="XM_023105582.1"/>
</dbReference>
<evidence type="ECO:0000313" key="13">
    <source>
        <dbReference type="Proteomes" id="UP000504609"/>
    </source>
</evidence>
<feature type="transmembrane region" description="Helical" evidence="11">
    <location>
        <begin position="502"/>
        <end position="520"/>
    </location>
</feature>
<feature type="domain" description="ABC transporter" evidence="12">
    <location>
        <begin position="822"/>
        <end position="1074"/>
    </location>
</feature>
<evidence type="ECO:0000256" key="7">
    <source>
        <dbReference type="ARBA" id="ARBA00022840"/>
    </source>
</evidence>
<dbReference type="InterPro" id="IPR043926">
    <property type="entry name" value="ABCG_dom"/>
</dbReference>
<dbReference type="InterPro" id="IPR027417">
    <property type="entry name" value="P-loop_NTPase"/>
</dbReference>
<feature type="transmembrane region" description="Helical" evidence="11">
    <location>
        <begin position="1343"/>
        <end position="1362"/>
    </location>
</feature>
<dbReference type="PANTHER" id="PTHR48040:SF45">
    <property type="entry name" value="PLEIOTROPIC DRUG RESISTANCE PROTEIN 1-LIKE"/>
    <property type="match status" value="1"/>
</dbReference>
<dbReference type="CDD" id="cd03232">
    <property type="entry name" value="ABCG_PDR_domain2"/>
    <property type="match status" value="1"/>
</dbReference>
<feature type="transmembrane region" description="Helical" evidence="11">
    <location>
        <begin position="1282"/>
        <end position="1305"/>
    </location>
</feature>
<reference evidence="14" key="1">
    <citation type="submission" date="2025-08" db="UniProtKB">
        <authorList>
            <consortium name="RefSeq"/>
        </authorList>
    </citation>
    <scope>IDENTIFICATION</scope>
    <source>
        <tissue evidence="14">Young leaves</tissue>
    </source>
</reference>
<feature type="region of interest" description="Disordered" evidence="10">
    <location>
        <begin position="787"/>
        <end position="807"/>
    </location>
</feature>
<dbReference type="InterPro" id="IPR013525">
    <property type="entry name" value="ABC2_TM"/>
</dbReference>
<gene>
    <name evidence="14" type="primary">LOC111461867</name>
</gene>
<evidence type="ECO:0000256" key="8">
    <source>
        <dbReference type="ARBA" id="ARBA00022989"/>
    </source>
</evidence>
<feature type="transmembrane region" description="Helical" evidence="11">
    <location>
        <begin position="618"/>
        <end position="638"/>
    </location>
</feature>
<feature type="compositionally biased region" description="Polar residues" evidence="10">
    <location>
        <begin position="787"/>
        <end position="803"/>
    </location>
</feature>
<dbReference type="SMART" id="SM00382">
    <property type="entry name" value="AAA"/>
    <property type="match status" value="2"/>
</dbReference>
<feature type="transmembrane region" description="Helical" evidence="11">
    <location>
        <begin position="532"/>
        <end position="552"/>
    </location>
</feature>
<evidence type="ECO:0000256" key="10">
    <source>
        <dbReference type="SAM" id="MobiDB-lite"/>
    </source>
</evidence>
<dbReference type="Pfam" id="PF08370">
    <property type="entry name" value="PDR_assoc"/>
    <property type="match status" value="1"/>
</dbReference>
<dbReference type="GO" id="GO:0005524">
    <property type="term" value="F:ATP binding"/>
    <property type="evidence" value="ECO:0007669"/>
    <property type="project" value="UniProtKB-KW"/>
</dbReference>
<feature type="transmembrane region" description="Helical" evidence="11">
    <location>
        <begin position="1198"/>
        <end position="1218"/>
    </location>
</feature>
<dbReference type="KEGG" id="cmos:111461867"/>
<evidence type="ECO:0000256" key="9">
    <source>
        <dbReference type="ARBA" id="ARBA00023136"/>
    </source>
</evidence>
<keyword evidence="13" id="KW-1185">Reference proteome</keyword>
<evidence type="ECO:0000256" key="3">
    <source>
        <dbReference type="ARBA" id="ARBA00022448"/>
    </source>
</evidence>
<keyword evidence="8 11" id="KW-1133">Transmembrane helix</keyword>
<sequence length="1419" mass="160501">MGKESSCGDSFRKDDAQEAALGWDSLQRLPTYQRARIALLHGVTGDLKEIDLQKLDVQETKELLNRVVRNPEDNEEYLLKLKNRIDRVSLCLPTIEVRFQNLNISGEAYLGERASPSLFNYFLNIAESVAKWLHLCSNRKQKFSILCDASGIIKPGRMTLLLGPPGSGKTTLLKALSGKFDSQLQFSGRVTYNGHEMKEFVPQRTAAYISQYDIHLPLMTVRETLMFSARCQGIGTSYDTLIELLRKEKEMNIKPDPYIDALMKASVLKGQKEDIVTEYILKILGLDVCADTIIGNEMIRGISGGQKKRVTTGEMLVCPVNALFMDNISTGLDSSTTFQIVNSIRQSIHIFNKTAVISLLQPPPETFELFDDIILLSEGRIVYQGPREHVLEFFESMGFRCPERKGVADYLQEVTSRKDQGQYWSGHDDQYRYISADEFVEGFKSFRIGRAIQHELAIPFQKSNSHPAALIRTTYGATRKELMKACLSREFTLMKRSASLHIFKSIQLEISALVVATVFAQARKHHDSIDDGVVFLGALYFGLNSITFTGFYELPMTIEKLPVFYKQRDLHFYPSWAFSLPASIFGIPTSFIEVAFWVAITYFIIGFDPSFTRVIKQFLVYTLSGQMSYALFRCLGAVTRDTVVANTGGCLGVLWLLIFGGFILSHDNMQKWLSWGYWTSPLMYAQTALSTNEFLSKSWARVPEGSTESLGILVLKSRGLFVKPYWYWISVAALFGFIVFFNGASAFFLASLNEYGKSQTVYPHQKTEKKKNLEMVRVEKGHVTEETNTSFIRSKTDNSPTNSRVDRQNSQRMLLPFTPLYLTFENVKYSVDVPKEMKAQGASGGRLDILKGVSGAFRPGVLTALMGISGAGKTTLLDVLAGRKNSGYIEGSIRISGFPKKQETFAQISGYCEQNDIHSPYLTVYESLIFSAWLRLPSEVDSKTLELFVEEIIELIELTPLRDSLVGFPHVNGLSIEQRKRLTIAVELVANPSIIFLDEPTSGLDARAAAIVMRAVRNTVDTGRTVVCTIHQPSIDIFESFDELFLLTRGGEEIYVGPLGQRSCYLIKYFEDIPGVDSIRDGYNPATWVLDMTTAAKEEALGIKFADVYKKSDLFRQNEALIRELSAPPPDAQALHFPSKYPRSYLTQFKACLWKQHKSFFRNTSYNAVRMLFSASMGLLFGAVFLRLGSKRSTKQEIFNSVGAMYIAINFMGTQGSLTVQPVLITERTVYYRERAAGMYSALPHAFAQVAIEFPYTLVQVALYAVIVYAMMGYEWTASKFLLNYFFMFITILYFIYYGMVVVAVSPNQATASMLTGFSYSVWNLFTGFVIPRTRISVWWRWYAWICPVSWSLYGTVTSQFADIQTKLDTGETVAEFIEEYYGYKYDFLWVVSVALLVFTLLMVLVFVYATKHFNFQKR</sequence>
<feature type="transmembrane region" description="Helical" evidence="11">
    <location>
        <begin position="1388"/>
        <end position="1410"/>
    </location>
</feature>
<dbReference type="PANTHER" id="PTHR48040">
    <property type="entry name" value="PLEIOTROPIC DRUG RESISTANCE PROTEIN 1-LIKE ISOFORM X1"/>
    <property type="match status" value="1"/>
</dbReference>
<dbReference type="InterPro" id="IPR003593">
    <property type="entry name" value="AAA+_ATPase"/>
</dbReference>
<dbReference type="Pfam" id="PF19055">
    <property type="entry name" value="ABC2_membrane_7"/>
    <property type="match status" value="1"/>
</dbReference>
<name>A0A6J1HBX7_CUCMO</name>
<feature type="domain" description="ABC transporter" evidence="12">
    <location>
        <begin position="120"/>
        <end position="403"/>
    </location>
</feature>